<dbReference type="GO" id="GO:0016301">
    <property type="term" value="F:kinase activity"/>
    <property type="evidence" value="ECO:0007669"/>
    <property type="project" value="InterPro"/>
</dbReference>
<feature type="domain" description="Phosphoribulokinase/uridine kinase" evidence="1">
    <location>
        <begin position="77"/>
        <end position="157"/>
    </location>
</feature>
<sequence length="210" mass="23649">MPQIVVSITGGHSTNLHNTVFQIKNALMDAFVDTEVTTLDCDEMTTGGERTYSDKDYDFAGILNKLKSCGSSSKWEAVVVFGAYALFDAHINEMSQLKVFLDSDGDRRLIDLIQKTNSKTPDKLSMCIKQYMEHLRPEMQKYIEPTRAHADLIIPNSNESVGAAIIVDSIVKIVEENKGGISQRGARLFPRLDFQAERLDFEKEKFYDLS</sequence>
<dbReference type="GO" id="GO:0005524">
    <property type="term" value="F:ATP binding"/>
    <property type="evidence" value="ECO:0007669"/>
    <property type="project" value="InterPro"/>
</dbReference>
<gene>
    <name evidence="2" type="ORF">LAMI_0C06062G</name>
</gene>
<dbReference type="Gene3D" id="3.40.50.300">
    <property type="entry name" value="P-loop containing nucleotide triphosphate hydrolases"/>
    <property type="match status" value="1"/>
</dbReference>
<accession>A0A1G4J352</accession>
<protein>
    <submittedName>
        <fullName evidence="2">LAMI_0C06062g1_1</fullName>
    </submittedName>
</protein>
<name>A0A1G4J352_9SACH</name>
<reference evidence="3" key="1">
    <citation type="submission" date="2016-03" db="EMBL/GenBank/DDBJ databases">
        <authorList>
            <person name="Devillers H."/>
        </authorList>
    </citation>
    <scope>NUCLEOTIDE SEQUENCE [LARGE SCALE GENOMIC DNA]</scope>
</reference>
<dbReference type="SUPFAM" id="SSF52540">
    <property type="entry name" value="P-loop containing nucleoside triphosphate hydrolases"/>
    <property type="match status" value="1"/>
</dbReference>
<dbReference type="Pfam" id="PF00485">
    <property type="entry name" value="PRK"/>
    <property type="match status" value="1"/>
</dbReference>
<dbReference type="Proteomes" id="UP000191024">
    <property type="component" value="Chromosome C"/>
</dbReference>
<evidence type="ECO:0000313" key="2">
    <source>
        <dbReference type="EMBL" id="SCU84065.1"/>
    </source>
</evidence>
<dbReference type="InterPro" id="IPR006083">
    <property type="entry name" value="PRK/URK"/>
</dbReference>
<proteinExistence type="predicted"/>
<dbReference type="InterPro" id="IPR027417">
    <property type="entry name" value="P-loop_NTPase"/>
</dbReference>
<evidence type="ECO:0000313" key="3">
    <source>
        <dbReference type="Proteomes" id="UP000191024"/>
    </source>
</evidence>
<organism evidence="2 3">
    <name type="scientific">Lachancea mirantina</name>
    <dbReference type="NCBI Taxonomy" id="1230905"/>
    <lineage>
        <taxon>Eukaryota</taxon>
        <taxon>Fungi</taxon>
        <taxon>Dikarya</taxon>
        <taxon>Ascomycota</taxon>
        <taxon>Saccharomycotina</taxon>
        <taxon>Saccharomycetes</taxon>
        <taxon>Saccharomycetales</taxon>
        <taxon>Saccharomycetaceae</taxon>
        <taxon>Lachancea</taxon>
    </lineage>
</organism>
<dbReference type="AlphaFoldDB" id="A0A1G4J352"/>
<dbReference type="OrthoDB" id="738517at2759"/>
<dbReference type="STRING" id="1230905.A0A1G4J352"/>
<dbReference type="EMBL" id="LT598466">
    <property type="protein sequence ID" value="SCU84065.1"/>
    <property type="molecule type" value="Genomic_DNA"/>
</dbReference>
<keyword evidence="3" id="KW-1185">Reference proteome</keyword>
<evidence type="ECO:0000259" key="1">
    <source>
        <dbReference type="Pfam" id="PF00485"/>
    </source>
</evidence>